<proteinExistence type="predicted"/>
<dbReference type="RefSeq" id="WP_252822556.1">
    <property type="nucleotide sequence ID" value="NZ_JAMXQS010000012.1"/>
</dbReference>
<feature type="transmembrane region" description="Helical" evidence="1">
    <location>
        <begin position="6"/>
        <end position="26"/>
    </location>
</feature>
<name>A0ABT1CDG6_9HYPH</name>
<evidence type="ECO:0000313" key="3">
    <source>
        <dbReference type="Proteomes" id="UP001205906"/>
    </source>
</evidence>
<feature type="transmembrane region" description="Helical" evidence="1">
    <location>
        <begin position="38"/>
        <end position="58"/>
    </location>
</feature>
<gene>
    <name evidence="2" type="ORF">NGM99_20800</name>
</gene>
<accession>A0ABT1CDG6</accession>
<keyword evidence="1" id="KW-0812">Transmembrane</keyword>
<organism evidence="2 3">
    <name type="scientific">Mesorhizobium liriopis</name>
    <dbReference type="NCBI Taxonomy" id="2953882"/>
    <lineage>
        <taxon>Bacteria</taxon>
        <taxon>Pseudomonadati</taxon>
        <taxon>Pseudomonadota</taxon>
        <taxon>Alphaproteobacteria</taxon>
        <taxon>Hyphomicrobiales</taxon>
        <taxon>Phyllobacteriaceae</taxon>
        <taxon>Mesorhizobium</taxon>
    </lineage>
</organism>
<evidence type="ECO:0008006" key="4">
    <source>
        <dbReference type="Google" id="ProtNLM"/>
    </source>
</evidence>
<keyword evidence="1" id="KW-1133">Transmembrane helix</keyword>
<protein>
    <recommendedName>
        <fullName evidence="4">HIG1 domain-containing protein</fullName>
    </recommendedName>
</protein>
<dbReference type="Proteomes" id="UP001205906">
    <property type="component" value="Unassembled WGS sequence"/>
</dbReference>
<keyword evidence="3" id="KW-1185">Reference proteome</keyword>
<dbReference type="EMBL" id="JAMXQS010000012">
    <property type="protein sequence ID" value="MCO6052231.1"/>
    <property type="molecule type" value="Genomic_DNA"/>
</dbReference>
<evidence type="ECO:0000313" key="2">
    <source>
        <dbReference type="EMBL" id="MCO6052231.1"/>
    </source>
</evidence>
<evidence type="ECO:0000256" key="1">
    <source>
        <dbReference type="SAM" id="Phobius"/>
    </source>
</evidence>
<keyword evidence="1" id="KW-0472">Membrane</keyword>
<comment type="caution">
    <text evidence="2">The sequence shown here is derived from an EMBL/GenBank/DDBJ whole genome shotgun (WGS) entry which is preliminary data.</text>
</comment>
<sequence length="61" mass="6212">MTEQLIFVAVLVVTVLSGAAAMVLALRSQQAPSPIQTVVAQRLIEVTLIGAAALAALLGRG</sequence>
<reference evidence="2 3" key="1">
    <citation type="submission" date="2022-06" db="EMBL/GenBank/DDBJ databases">
        <title>Mesorhizobium sp. strain RP14 Genome sequencing and assembly.</title>
        <authorList>
            <person name="Kim I."/>
        </authorList>
    </citation>
    <scope>NUCLEOTIDE SEQUENCE [LARGE SCALE GENOMIC DNA]</scope>
    <source>
        <strain evidence="3">RP14(2022)</strain>
    </source>
</reference>